<dbReference type="Proteomes" id="UP001337723">
    <property type="component" value="Chromosome"/>
</dbReference>
<evidence type="ECO:0000313" key="1">
    <source>
        <dbReference type="EMBL" id="BDW85804.1"/>
    </source>
</evidence>
<dbReference type="RefSeq" id="WP_338271628.1">
    <property type="nucleotide sequence ID" value="NZ_AP027266.1"/>
</dbReference>
<dbReference type="SUPFAM" id="SSF56935">
    <property type="entry name" value="Porins"/>
    <property type="match status" value="1"/>
</dbReference>
<gene>
    <name evidence="1" type="primary">lptD</name>
    <name evidence="1" type="ORF">MACH21_19810</name>
</gene>
<dbReference type="AlphaFoldDB" id="A0AA48H3E3"/>
<dbReference type="PANTHER" id="PTHR30189">
    <property type="entry name" value="LPS-ASSEMBLY PROTEIN"/>
    <property type="match status" value="1"/>
</dbReference>
<evidence type="ECO:0000313" key="2">
    <source>
        <dbReference type="Proteomes" id="UP001337723"/>
    </source>
</evidence>
<reference evidence="1 2" key="1">
    <citation type="submission" date="2023-01" db="EMBL/GenBank/DDBJ databases">
        <title>Complete genome sequence of Roseicyclus marinus strain Dej080120_10.</title>
        <authorList>
            <person name="Ueki S."/>
            <person name="Maruyama F."/>
        </authorList>
    </citation>
    <scope>NUCLEOTIDE SEQUENCE [LARGE SCALE GENOMIC DNA]</scope>
    <source>
        <strain evidence="1 2">Dej080120_10</strain>
    </source>
</reference>
<dbReference type="PANTHER" id="PTHR30189:SF1">
    <property type="entry name" value="LPS-ASSEMBLY PROTEIN LPTD"/>
    <property type="match status" value="1"/>
</dbReference>
<dbReference type="GO" id="GO:0009279">
    <property type="term" value="C:cell outer membrane"/>
    <property type="evidence" value="ECO:0007669"/>
    <property type="project" value="TreeGrafter"/>
</dbReference>
<keyword evidence="2" id="KW-1185">Reference proteome</keyword>
<name>A0AA48H3E3_9RHOB</name>
<sequence>MRTEEELPVLDFRRSSKQARDRRRRLYTSLAKSTVWAAAFGLSVASSTGIAETPTDFQGSFMVADEMQYDPATETLEARGNIEIYNAGRRLTASSVVYQGVDGRVSVIGPLTIQDSTTGTRTFAEFADLSTDMQDFVVISARHLMQDQLQLASAEMERTEGRFTEWRLVTASYCQVCENRPTPLWEIRAQRATHDQLERMIYLRNAQFRVAGVPVGYLPYLRMPDPTVERANGLLRASIRSSSVSGTTLRLPYFITLGDHADVTLTPNFTLGGATGVLNTLEGRYRQSFAYGDIELNGAVTRQGPNSRGAQAYLFGNGEFSFPSGFDLAFQVQDASHRTYLADQNFFGGTTETFTGTPLRFDAATLISSLSVNRTRPGEIVSFTGRILESLQPPNATLDHPSADLNAEYARWFEINGIPGEFLFNTVAQAEYNDFGPTNARRRDIERVFAGLRWRESWDIGAGFVLDGELAGFSDNYNISDDPAALAQQRTAHRLAVVALRWPWEGTMANGTRHSFEPFVRQIAFRGAGAVVPSVDGTIDSFDPNNRFALSRFRRLDRPQDFDATEIGFDYDIFLSTGWSVGTRIERDFLWNIPAGGYDGGPLYTARLGYSNAGLTATASQVHNGDFDPVRRVAALSYGWDHGQLGATYSRSEIDQDLGTTSRTELISANLSWTVLDGLTLLSDLTRDRSSTDSSFAAGGFTFDDGDVWSSSLMTNYSIDDAEVDTHAFSLARDLDWGGTARVTYDYDRDTQRAIGLGLDYVNECVSLQSELLRRQSVIQDAQPALELTISVEFGGFSPRQGRRCG</sequence>
<protein>
    <submittedName>
        <fullName evidence="1">LPS-assembly protein LptD</fullName>
    </submittedName>
</protein>
<dbReference type="GO" id="GO:1990351">
    <property type="term" value="C:transporter complex"/>
    <property type="evidence" value="ECO:0007669"/>
    <property type="project" value="TreeGrafter"/>
</dbReference>
<dbReference type="InterPro" id="IPR050218">
    <property type="entry name" value="LptD"/>
</dbReference>
<dbReference type="EMBL" id="AP027266">
    <property type="protein sequence ID" value="BDW85804.1"/>
    <property type="molecule type" value="Genomic_DNA"/>
</dbReference>
<accession>A0AA48H3E3</accession>
<proteinExistence type="predicted"/>
<organism evidence="1 2">
    <name type="scientific">Roseicyclus marinus</name>
    <dbReference type="NCBI Taxonomy" id="2161673"/>
    <lineage>
        <taxon>Bacteria</taxon>
        <taxon>Pseudomonadati</taxon>
        <taxon>Pseudomonadota</taxon>
        <taxon>Alphaproteobacteria</taxon>
        <taxon>Rhodobacterales</taxon>
        <taxon>Roseobacteraceae</taxon>
        <taxon>Roseicyclus</taxon>
    </lineage>
</organism>
<dbReference type="KEGG" id="rmai:MACH21_19810"/>